<organism evidence="1 2">
    <name type="scientific">Psychroflexus aurantiacus</name>
    <dbReference type="NCBI Taxonomy" id="2709310"/>
    <lineage>
        <taxon>Bacteria</taxon>
        <taxon>Pseudomonadati</taxon>
        <taxon>Bacteroidota</taxon>
        <taxon>Flavobacteriia</taxon>
        <taxon>Flavobacteriales</taxon>
        <taxon>Flavobacteriaceae</taxon>
        <taxon>Psychroflexus</taxon>
    </lineage>
</organism>
<accession>A0A6B3R308</accession>
<evidence type="ECO:0000313" key="2">
    <source>
        <dbReference type="Proteomes" id="UP000478505"/>
    </source>
</evidence>
<gene>
    <name evidence="1" type="ORF">G3567_04740</name>
</gene>
<sequence length="117" mass="13668">MELNNNGKTCLNSQLIDSDYGFQKTITKILKIIFNILRNMKLENRCRADLNLCYELLVGILNKEQRPLKPTTRRLREEINQTLLENKDGDGVLVVISTKPDYKFERMSKLNFNIYGN</sequence>
<comment type="caution">
    <text evidence="1">The sequence shown here is derived from an EMBL/GenBank/DDBJ whole genome shotgun (WGS) entry which is preliminary data.</text>
</comment>
<protein>
    <submittedName>
        <fullName evidence="1">Uncharacterized protein</fullName>
    </submittedName>
</protein>
<name>A0A6B3R308_9FLAO</name>
<reference evidence="1 2" key="1">
    <citation type="submission" date="2020-02" db="EMBL/GenBank/DDBJ databases">
        <title>Flavobacteriaceae Psychroflexus bacterium YR1-1, complete genome.</title>
        <authorList>
            <person name="Li Y."/>
            <person name="Wu S."/>
        </authorList>
    </citation>
    <scope>NUCLEOTIDE SEQUENCE [LARGE SCALE GENOMIC DNA]</scope>
    <source>
        <strain evidence="1 2">YR1-1</strain>
    </source>
</reference>
<dbReference type="AlphaFoldDB" id="A0A6B3R308"/>
<dbReference type="EMBL" id="JAAIKD010000002">
    <property type="protein sequence ID" value="NEV93457.1"/>
    <property type="molecule type" value="Genomic_DNA"/>
</dbReference>
<dbReference type="Proteomes" id="UP000478505">
    <property type="component" value="Unassembled WGS sequence"/>
</dbReference>
<evidence type="ECO:0000313" key="1">
    <source>
        <dbReference type="EMBL" id="NEV93457.1"/>
    </source>
</evidence>
<dbReference type="RefSeq" id="WP_164004169.1">
    <property type="nucleotide sequence ID" value="NZ_JAAIKD010000002.1"/>
</dbReference>
<proteinExistence type="predicted"/>
<keyword evidence="2" id="KW-1185">Reference proteome</keyword>